<dbReference type="Proteomes" id="UP001017257">
    <property type="component" value="Chromosome"/>
</dbReference>
<name>A0ABY5RQE7_9HYPH</name>
<keyword evidence="3" id="KW-1185">Reference proteome</keyword>
<dbReference type="InterPro" id="IPR001173">
    <property type="entry name" value="Glyco_trans_2-like"/>
</dbReference>
<dbReference type="InterPro" id="IPR050834">
    <property type="entry name" value="Glycosyltransf_2"/>
</dbReference>
<dbReference type="PANTHER" id="PTHR43685:SF11">
    <property type="entry name" value="GLYCOSYLTRANSFERASE TAGX-RELATED"/>
    <property type="match status" value="1"/>
</dbReference>
<gene>
    <name evidence="2" type="ORF">HPT29_018180</name>
</gene>
<reference evidence="2" key="1">
    <citation type="submission" date="2022-08" db="EMBL/GenBank/DDBJ databases">
        <title>Microvirga terrae sp. nov., isolated from soil.</title>
        <authorList>
            <person name="Kim K.H."/>
            <person name="Seo Y.L."/>
            <person name="Kim J.M."/>
            <person name="Lee J.K."/>
            <person name="Han D.M."/>
            <person name="Jeon C.O."/>
        </authorList>
    </citation>
    <scope>NUCLEOTIDE SEQUENCE</scope>
    <source>
        <strain evidence="2">R24</strain>
    </source>
</reference>
<protein>
    <submittedName>
        <fullName evidence="2">Glycosyltransferase family 2 protein</fullName>
    </submittedName>
</protein>
<dbReference type="Gene3D" id="3.90.550.10">
    <property type="entry name" value="Spore Coat Polysaccharide Biosynthesis Protein SpsA, Chain A"/>
    <property type="match status" value="1"/>
</dbReference>
<dbReference type="InterPro" id="IPR029044">
    <property type="entry name" value="Nucleotide-diphossugar_trans"/>
</dbReference>
<proteinExistence type="predicted"/>
<accession>A0ABY5RQE7</accession>
<dbReference type="CDD" id="cd00761">
    <property type="entry name" value="Glyco_tranf_GTA_type"/>
    <property type="match status" value="1"/>
</dbReference>
<sequence>MEPPRPRISTILIFLNGEAFLDAAIKSVMAQSFSDFELLLCDDGSEQAASEIAKAWAAEHPKKIRYLEHEGHANHGMSATRNLGLEAARGEFIAFIDADDVWRTDKLSEQIDIMDAHPELGMVCGVVNYWRSWTGGDDVLTPTGHAQNTVVRPPEASLALYPLGKAVAPCPSDMLLRRAAVDAVGRFEVQFRGAYEDQAFLAKLYLAWPIYFSDRTWIDYRQHAASCTSLLFEHEGTRTDRYNEVRYSFLTWFDGYLRAHSALEDRMVRRALNQALWPYRYPILHWMAWGLRKSPRRVVGKLWKLLAPAD</sequence>
<evidence type="ECO:0000313" key="2">
    <source>
        <dbReference type="EMBL" id="UVF18417.1"/>
    </source>
</evidence>
<dbReference type="SUPFAM" id="SSF53448">
    <property type="entry name" value="Nucleotide-diphospho-sugar transferases"/>
    <property type="match status" value="1"/>
</dbReference>
<dbReference type="Pfam" id="PF00535">
    <property type="entry name" value="Glycos_transf_2"/>
    <property type="match status" value="1"/>
</dbReference>
<evidence type="ECO:0000259" key="1">
    <source>
        <dbReference type="Pfam" id="PF00535"/>
    </source>
</evidence>
<dbReference type="RefSeq" id="WP_173947163.1">
    <property type="nucleotide sequence ID" value="NZ_CP102845.1"/>
</dbReference>
<evidence type="ECO:0000313" key="3">
    <source>
        <dbReference type="Proteomes" id="UP001017257"/>
    </source>
</evidence>
<organism evidence="2 3">
    <name type="scientific">Microvirga terrae</name>
    <dbReference type="NCBI Taxonomy" id="2740529"/>
    <lineage>
        <taxon>Bacteria</taxon>
        <taxon>Pseudomonadati</taxon>
        <taxon>Pseudomonadota</taxon>
        <taxon>Alphaproteobacteria</taxon>
        <taxon>Hyphomicrobiales</taxon>
        <taxon>Methylobacteriaceae</taxon>
        <taxon>Microvirga</taxon>
    </lineage>
</organism>
<feature type="domain" description="Glycosyltransferase 2-like" evidence="1">
    <location>
        <begin position="9"/>
        <end position="182"/>
    </location>
</feature>
<dbReference type="EMBL" id="CP102845">
    <property type="protein sequence ID" value="UVF18417.1"/>
    <property type="molecule type" value="Genomic_DNA"/>
</dbReference>
<dbReference type="PANTHER" id="PTHR43685">
    <property type="entry name" value="GLYCOSYLTRANSFERASE"/>
    <property type="match status" value="1"/>
</dbReference>